<evidence type="ECO:0000259" key="11">
    <source>
        <dbReference type="PROSITE" id="PS50851"/>
    </source>
</evidence>
<reference evidence="13" key="1">
    <citation type="submission" date="2020-10" db="EMBL/GenBank/DDBJ databases">
        <authorList>
            <person name="Castelo-Branco R."/>
            <person name="Eusebio N."/>
            <person name="Adriana R."/>
            <person name="Vieira A."/>
            <person name="Brugerolle De Fraissinette N."/>
            <person name="Rezende De Castro R."/>
            <person name="Schneider M.P."/>
            <person name="Vasconcelos V."/>
            <person name="Leao P.N."/>
        </authorList>
    </citation>
    <scope>NUCLEOTIDE SEQUENCE</scope>
    <source>
        <strain evidence="13">LEGE 11479</strain>
    </source>
</reference>
<feature type="domain" description="CheW-like" evidence="11">
    <location>
        <begin position="708"/>
        <end position="850"/>
    </location>
</feature>
<dbReference type="InterPro" id="IPR036061">
    <property type="entry name" value="CheW-like_dom_sf"/>
</dbReference>
<gene>
    <name evidence="13" type="ORF">IQ260_01275</name>
</gene>
<name>A0A928ZQE0_LEPEC</name>
<feature type="domain" description="HPt" evidence="12">
    <location>
        <begin position="1"/>
        <end position="107"/>
    </location>
</feature>
<dbReference type="Gene3D" id="3.30.565.10">
    <property type="entry name" value="Histidine kinase-like ATPase, C-terminal domain"/>
    <property type="match status" value="1"/>
</dbReference>
<evidence type="ECO:0000256" key="8">
    <source>
        <dbReference type="PROSITE-ProRule" id="PRU00169"/>
    </source>
</evidence>
<evidence type="ECO:0000256" key="4">
    <source>
        <dbReference type="ARBA" id="ARBA00022679"/>
    </source>
</evidence>
<dbReference type="Proteomes" id="UP000615026">
    <property type="component" value="Unassembled WGS sequence"/>
</dbReference>
<dbReference type="CDD" id="cd00088">
    <property type="entry name" value="HPT"/>
    <property type="match status" value="1"/>
</dbReference>
<dbReference type="SUPFAM" id="SSF47226">
    <property type="entry name" value="Histidine-containing phosphotransfer domain, HPT domain"/>
    <property type="match status" value="1"/>
</dbReference>
<keyword evidence="3 8" id="KW-0597">Phosphoprotein</keyword>
<evidence type="ECO:0000259" key="9">
    <source>
        <dbReference type="PROSITE" id="PS50109"/>
    </source>
</evidence>
<dbReference type="PROSITE" id="PS50110">
    <property type="entry name" value="RESPONSE_REGULATORY"/>
    <property type="match status" value="1"/>
</dbReference>
<dbReference type="SMART" id="SM00073">
    <property type="entry name" value="HPT"/>
    <property type="match status" value="1"/>
</dbReference>
<keyword evidence="14" id="KW-1185">Reference proteome</keyword>
<dbReference type="SUPFAM" id="SSF52172">
    <property type="entry name" value="CheY-like"/>
    <property type="match status" value="1"/>
</dbReference>
<evidence type="ECO:0000259" key="10">
    <source>
        <dbReference type="PROSITE" id="PS50110"/>
    </source>
</evidence>
<feature type="modified residue" description="4-aspartylphosphate" evidence="8">
    <location>
        <position position="928"/>
    </location>
</feature>
<accession>A0A928ZQE0</accession>
<dbReference type="PANTHER" id="PTHR43395:SF1">
    <property type="entry name" value="CHEMOTAXIS PROTEIN CHEA"/>
    <property type="match status" value="1"/>
</dbReference>
<dbReference type="SUPFAM" id="SSF50341">
    <property type="entry name" value="CheW-like"/>
    <property type="match status" value="1"/>
</dbReference>
<dbReference type="Pfam" id="PF02518">
    <property type="entry name" value="HATPase_c"/>
    <property type="match status" value="1"/>
</dbReference>
<dbReference type="EC" id="2.7.13.3" evidence="2"/>
<dbReference type="InterPro" id="IPR036641">
    <property type="entry name" value="HPT_dom_sf"/>
</dbReference>
<dbReference type="InterPro" id="IPR005467">
    <property type="entry name" value="His_kinase_dom"/>
</dbReference>
<keyword evidence="4" id="KW-0808">Transferase</keyword>
<sequence>MDTDQQVRQRFLEESGKYFEQMEQVLLGLPIADSPAQQLDIAMRAAHSLKGGAGMMGFTPMAQVAHDLEDFLKILRARKLSVDTELETLLLQGVDCLKLVQQQLSAGFRIDESWMAVHVNPVIAQLRVQLGDLSEADEDRLLSEEEDIDVAILIFNGGVEESLSTFEAKQYQGEALRQALCDQAAHLSDLGLMGGVEAFVSLCQSIHSQADVADPAQLLTLREQALAAWRRSQSLVQLGRMDRLPIKLDLVPANALPETTASDLVNLEHLQTAFDQMDIPVLNNHGESADLDRLQTAFDQIEVPSLDNIAPIDDEPVDSATKVLEPTDAIVSFANPARPQHSFPQPPRSPRLSSTLRIAADDLQQINDLFGALILERNSVNLRQQRLDDFVVLLQQRIDVLDAFNDRLRQWYDRASMENLLLTDKLKQETLMAANNVDLARHPLTRRGLDQTTGQLQRFDALEMDQYSELHLMAQEQMETIVKLQEVSADIRLGLQEMGQSTQALNVTTRRLQKRMTRTQMRPFADAISHFPRVLRDLSIKYGKKVKLKLEGETTLFERVALDLLADPLNHILRNSFDHGIETEAERLTAGKPAEGLITIQASQLGSQARIVIHDDGRGIDMAKICDRIRKHGITEDQIARMSEQQLLSTIFDAGFSTAEQVTELSGRGVGMNVARTNLEQLGGNIRVNTQSGQGTTFTIDIPLSLSVLRIMLFEQQEIVFAIPVDVVEELIALSSDTLIDSDHGPQLSWQGKLLPLASLDQYLKVKSRVMFNPFEGAPVINRPMALVVRDGEKYHAVTVQRFWGEQEVATRPILSPFNLPSGFVGATVLGDGRVVPLIDLPQLINGTPTVLETSTDQTVIPVDDAPTESDQLPAQKTILVVDDSVHSRRLLTITLEKAGYFVEQARDGQEAVDKLLGGLQIHAVLCDVEMPRLDGYGVLDELKQRPKYKNLPISMLTSRSSDKHRQLAMNLGASAYFAKPYNEQELLRSLEALIKA</sequence>
<dbReference type="SUPFAM" id="SSF55874">
    <property type="entry name" value="ATPase domain of HSP90 chaperone/DNA topoisomerase II/histidine kinase"/>
    <property type="match status" value="1"/>
</dbReference>
<dbReference type="SMART" id="SM00448">
    <property type="entry name" value="REC"/>
    <property type="match status" value="1"/>
</dbReference>
<evidence type="ECO:0000256" key="5">
    <source>
        <dbReference type="ARBA" id="ARBA00022777"/>
    </source>
</evidence>
<dbReference type="Pfam" id="PF00072">
    <property type="entry name" value="Response_reg"/>
    <property type="match status" value="1"/>
</dbReference>
<dbReference type="GO" id="GO:0000160">
    <property type="term" value="P:phosphorelay signal transduction system"/>
    <property type="evidence" value="ECO:0007669"/>
    <property type="project" value="UniProtKB-KW"/>
</dbReference>
<dbReference type="InterPro" id="IPR008207">
    <property type="entry name" value="Sig_transdc_His_kin_Hpt_dom"/>
</dbReference>
<dbReference type="InterPro" id="IPR002545">
    <property type="entry name" value="CheW-lke_dom"/>
</dbReference>
<dbReference type="SMART" id="SM00387">
    <property type="entry name" value="HATPase_c"/>
    <property type="match status" value="1"/>
</dbReference>
<dbReference type="EMBL" id="JADEXP010000004">
    <property type="protein sequence ID" value="MBE9065278.1"/>
    <property type="molecule type" value="Genomic_DNA"/>
</dbReference>
<dbReference type="InterPro" id="IPR001789">
    <property type="entry name" value="Sig_transdc_resp-reg_receiver"/>
</dbReference>
<organism evidence="13 14">
    <name type="scientific">Leptolyngbya cf. ectocarpi LEGE 11479</name>
    <dbReference type="NCBI Taxonomy" id="1828722"/>
    <lineage>
        <taxon>Bacteria</taxon>
        <taxon>Bacillati</taxon>
        <taxon>Cyanobacteriota</taxon>
        <taxon>Cyanophyceae</taxon>
        <taxon>Leptolyngbyales</taxon>
        <taxon>Leptolyngbyaceae</taxon>
        <taxon>Leptolyngbya group</taxon>
        <taxon>Leptolyngbya</taxon>
    </lineage>
</organism>
<evidence type="ECO:0000256" key="7">
    <source>
        <dbReference type="PROSITE-ProRule" id="PRU00110"/>
    </source>
</evidence>
<dbReference type="PROSITE" id="PS50894">
    <property type="entry name" value="HPT"/>
    <property type="match status" value="1"/>
</dbReference>
<dbReference type="PROSITE" id="PS50851">
    <property type="entry name" value="CHEW"/>
    <property type="match status" value="1"/>
</dbReference>
<dbReference type="InterPro" id="IPR051315">
    <property type="entry name" value="Bact_Chemotaxis_CheA"/>
</dbReference>
<proteinExistence type="predicted"/>
<keyword evidence="6" id="KW-0902">Two-component regulatory system</keyword>
<dbReference type="SMART" id="SM00260">
    <property type="entry name" value="CheW"/>
    <property type="match status" value="1"/>
</dbReference>
<evidence type="ECO:0000256" key="2">
    <source>
        <dbReference type="ARBA" id="ARBA00012438"/>
    </source>
</evidence>
<dbReference type="InterPro" id="IPR011006">
    <property type="entry name" value="CheY-like_superfamily"/>
</dbReference>
<dbReference type="PRINTS" id="PR00344">
    <property type="entry name" value="BCTRLSENSOR"/>
</dbReference>
<dbReference type="PANTHER" id="PTHR43395">
    <property type="entry name" value="SENSOR HISTIDINE KINASE CHEA"/>
    <property type="match status" value="1"/>
</dbReference>
<dbReference type="GO" id="GO:0006935">
    <property type="term" value="P:chemotaxis"/>
    <property type="evidence" value="ECO:0007669"/>
    <property type="project" value="InterPro"/>
</dbReference>
<evidence type="ECO:0000313" key="13">
    <source>
        <dbReference type="EMBL" id="MBE9065278.1"/>
    </source>
</evidence>
<comment type="catalytic activity">
    <reaction evidence="1">
        <text>ATP + protein L-histidine = ADP + protein N-phospho-L-histidine.</text>
        <dbReference type="EC" id="2.7.13.3"/>
    </reaction>
</comment>
<dbReference type="Gene3D" id="2.30.30.40">
    <property type="entry name" value="SH3 Domains"/>
    <property type="match status" value="1"/>
</dbReference>
<dbReference type="Pfam" id="PF01627">
    <property type="entry name" value="Hpt"/>
    <property type="match status" value="1"/>
</dbReference>
<protein>
    <recommendedName>
        <fullName evidence="2">histidine kinase</fullName>
        <ecNumber evidence="2">2.7.13.3</ecNumber>
    </recommendedName>
</protein>
<dbReference type="RefSeq" id="WP_193990088.1">
    <property type="nucleotide sequence ID" value="NZ_JADEXP010000004.1"/>
</dbReference>
<feature type="domain" description="Histidine kinase" evidence="9">
    <location>
        <begin position="472"/>
        <end position="706"/>
    </location>
</feature>
<dbReference type="Gene3D" id="3.40.50.2300">
    <property type="match status" value="1"/>
</dbReference>
<evidence type="ECO:0000256" key="3">
    <source>
        <dbReference type="ARBA" id="ARBA00022553"/>
    </source>
</evidence>
<evidence type="ECO:0000256" key="6">
    <source>
        <dbReference type="ARBA" id="ARBA00023012"/>
    </source>
</evidence>
<dbReference type="Gene3D" id="1.20.120.160">
    <property type="entry name" value="HPT domain"/>
    <property type="match status" value="1"/>
</dbReference>
<dbReference type="PROSITE" id="PS50109">
    <property type="entry name" value="HIS_KIN"/>
    <property type="match status" value="1"/>
</dbReference>
<comment type="caution">
    <text evidence="13">The sequence shown here is derived from an EMBL/GenBank/DDBJ whole genome shotgun (WGS) entry which is preliminary data.</text>
</comment>
<evidence type="ECO:0000259" key="12">
    <source>
        <dbReference type="PROSITE" id="PS50894"/>
    </source>
</evidence>
<dbReference type="InterPro" id="IPR004358">
    <property type="entry name" value="Sig_transdc_His_kin-like_C"/>
</dbReference>
<evidence type="ECO:0000313" key="14">
    <source>
        <dbReference type="Proteomes" id="UP000615026"/>
    </source>
</evidence>
<dbReference type="InterPro" id="IPR036890">
    <property type="entry name" value="HATPase_C_sf"/>
</dbReference>
<dbReference type="GO" id="GO:0004673">
    <property type="term" value="F:protein histidine kinase activity"/>
    <property type="evidence" value="ECO:0007669"/>
    <property type="project" value="UniProtKB-EC"/>
</dbReference>
<dbReference type="InterPro" id="IPR003594">
    <property type="entry name" value="HATPase_dom"/>
</dbReference>
<dbReference type="AlphaFoldDB" id="A0A928ZQE0"/>
<dbReference type="FunFam" id="3.30.565.10:FF:000016">
    <property type="entry name" value="Chemotaxis protein CheA, putative"/>
    <property type="match status" value="1"/>
</dbReference>
<keyword evidence="5 13" id="KW-0418">Kinase</keyword>
<dbReference type="Pfam" id="PF01584">
    <property type="entry name" value="CheW"/>
    <property type="match status" value="1"/>
</dbReference>
<evidence type="ECO:0000256" key="1">
    <source>
        <dbReference type="ARBA" id="ARBA00000085"/>
    </source>
</evidence>
<feature type="modified residue" description="Phosphohistidine" evidence="7">
    <location>
        <position position="47"/>
    </location>
</feature>
<feature type="domain" description="Response regulatory" evidence="10">
    <location>
        <begin position="878"/>
        <end position="995"/>
    </location>
</feature>